<keyword evidence="1" id="KW-0472">Membrane</keyword>
<protein>
    <submittedName>
        <fullName evidence="2">Endonuclease III</fullName>
    </submittedName>
</protein>
<dbReference type="AlphaFoldDB" id="A0A949TLI1"/>
<dbReference type="EMBL" id="JAEEGC010000106">
    <property type="protein sequence ID" value="MBV7275079.1"/>
    <property type="molecule type" value="Genomic_DNA"/>
</dbReference>
<keyword evidence="2" id="KW-0540">Nuclease</keyword>
<dbReference type="GO" id="GO:0004519">
    <property type="term" value="F:endonuclease activity"/>
    <property type="evidence" value="ECO:0007669"/>
    <property type="project" value="UniProtKB-KW"/>
</dbReference>
<proteinExistence type="predicted"/>
<evidence type="ECO:0000313" key="3">
    <source>
        <dbReference type="Proteomes" id="UP000694308"/>
    </source>
</evidence>
<sequence>MIENREFADFIITVLKCFFILFFFGLFLPEFLDYILYNFIIRPNVYDNSIFVHNLVRKNLDVIYNYIYVFQRFLGI</sequence>
<dbReference type="Proteomes" id="UP000694308">
    <property type="component" value="Unassembled WGS sequence"/>
</dbReference>
<keyword evidence="2" id="KW-0378">Hydrolase</keyword>
<evidence type="ECO:0000256" key="1">
    <source>
        <dbReference type="SAM" id="Phobius"/>
    </source>
</evidence>
<dbReference type="RefSeq" id="WP_218322133.1">
    <property type="nucleotide sequence ID" value="NZ_JAEEGC010000106.1"/>
</dbReference>
<accession>A0A949TLI1</accession>
<name>A0A949TLI1_9CLOT</name>
<keyword evidence="3" id="KW-1185">Reference proteome</keyword>
<keyword evidence="2" id="KW-0255">Endonuclease</keyword>
<keyword evidence="1" id="KW-1133">Transmembrane helix</keyword>
<keyword evidence="1" id="KW-0812">Transmembrane</keyword>
<comment type="caution">
    <text evidence="2">The sequence shown here is derived from an EMBL/GenBank/DDBJ whole genome shotgun (WGS) entry which is preliminary data.</text>
</comment>
<reference evidence="2" key="1">
    <citation type="submission" date="2020-12" db="EMBL/GenBank/DDBJ databases">
        <title>Clostridium thailandense sp. nov., a novel acetogenic bacterium isolated from peat land soil in Thailand.</title>
        <authorList>
            <person name="Chaikitkaew S."/>
            <person name="Birkeland N.K."/>
        </authorList>
    </citation>
    <scope>NUCLEOTIDE SEQUENCE</scope>
    <source>
        <strain evidence="2">PL3</strain>
    </source>
</reference>
<evidence type="ECO:0000313" key="2">
    <source>
        <dbReference type="EMBL" id="MBV7275079.1"/>
    </source>
</evidence>
<feature type="transmembrane region" description="Helical" evidence="1">
    <location>
        <begin position="7"/>
        <end position="28"/>
    </location>
</feature>
<organism evidence="2 3">
    <name type="scientific">Clostridium thailandense</name>
    <dbReference type="NCBI Taxonomy" id="2794346"/>
    <lineage>
        <taxon>Bacteria</taxon>
        <taxon>Bacillati</taxon>
        <taxon>Bacillota</taxon>
        <taxon>Clostridia</taxon>
        <taxon>Eubacteriales</taxon>
        <taxon>Clostridiaceae</taxon>
        <taxon>Clostridium</taxon>
    </lineage>
</organism>
<gene>
    <name evidence="2" type="ORF">I6U48_19445</name>
</gene>